<comment type="subcellular location">
    <subcellularLocation>
        <location evidence="1">Membrane</location>
        <topology evidence="1">Multi-pass membrane protein</topology>
    </subcellularLocation>
</comment>
<dbReference type="Gene3D" id="1.20.1420.30">
    <property type="entry name" value="NCX, central ion-binding region"/>
    <property type="match status" value="1"/>
</dbReference>
<keyword evidence="2 5" id="KW-0812">Transmembrane</keyword>
<accession>K1TSK0</accession>
<evidence type="ECO:0000259" key="6">
    <source>
        <dbReference type="Pfam" id="PF01699"/>
    </source>
</evidence>
<dbReference type="GO" id="GO:0055085">
    <property type="term" value="P:transmembrane transport"/>
    <property type="evidence" value="ECO:0007669"/>
    <property type="project" value="InterPro"/>
</dbReference>
<organism evidence="7">
    <name type="scientific">human gut metagenome</name>
    <dbReference type="NCBI Taxonomy" id="408170"/>
    <lineage>
        <taxon>unclassified sequences</taxon>
        <taxon>metagenomes</taxon>
        <taxon>organismal metagenomes</taxon>
    </lineage>
</organism>
<evidence type="ECO:0000256" key="1">
    <source>
        <dbReference type="ARBA" id="ARBA00004141"/>
    </source>
</evidence>
<comment type="caution">
    <text evidence="7">The sequence shown here is derived from an EMBL/GenBank/DDBJ whole genome shotgun (WGS) entry which is preliminary data.</text>
</comment>
<sequence>MVGGMAVLCVGAWALLNSAVALANLTGTIQAQWAATLISFGLCLPLLVEVFDHPLGSAWKRFAEKCRIYPPQALPMQVLNSAILSITLVLPVSSLMYRRRLPVGEQFRQYDIPFCVLMALILLLPPLIKKRLYRWQGRVCLILYVMYLAAVLIMPRAGA</sequence>
<keyword evidence="3 5" id="KW-1133">Transmembrane helix</keyword>
<dbReference type="AlphaFoldDB" id="K1TSK0"/>
<dbReference type="GO" id="GO:0016020">
    <property type="term" value="C:membrane"/>
    <property type="evidence" value="ECO:0007669"/>
    <property type="project" value="UniProtKB-SubCell"/>
</dbReference>
<gene>
    <name evidence="7" type="ORF">OBE_04548</name>
</gene>
<proteinExistence type="predicted"/>
<evidence type="ECO:0000256" key="5">
    <source>
        <dbReference type="SAM" id="Phobius"/>
    </source>
</evidence>
<dbReference type="Pfam" id="PF01699">
    <property type="entry name" value="Na_Ca_ex"/>
    <property type="match status" value="1"/>
</dbReference>
<feature type="transmembrane region" description="Helical" evidence="5">
    <location>
        <begin position="33"/>
        <end position="51"/>
    </location>
</feature>
<feature type="domain" description="Sodium/calcium exchanger membrane region" evidence="6">
    <location>
        <begin position="77"/>
        <end position="151"/>
    </location>
</feature>
<dbReference type="InterPro" id="IPR044880">
    <property type="entry name" value="NCX_ion-bd_dom_sf"/>
</dbReference>
<keyword evidence="4 5" id="KW-0472">Membrane</keyword>
<name>K1TSK0_9ZZZZ</name>
<feature type="transmembrane region" description="Helical" evidence="5">
    <location>
        <begin position="72"/>
        <end position="90"/>
    </location>
</feature>
<evidence type="ECO:0000256" key="2">
    <source>
        <dbReference type="ARBA" id="ARBA00022692"/>
    </source>
</evidence>
<evidence type="ECO:0000256" key="4">
    <source>
        <dbReference type="ARBA" id="ARBA00023136"/>
    </source>
</evidence>
<reference evidence="7" key="1">
    <citation type="journal article" date="2013" name="Environ. Microbiol.">
        <title>Microbiota from the distal guts of lean and obese adolescents exhibit partial functional redundancy besides clear differences in community structure.</title>
        <authorList>
            <person name="Ferrer M."/>
            <person name="Ruiz A."/>
            <person name="Lanza F."/>
            <person name="Haange S.B."/>
            <person name="Oberbach A."/>
            <person name="Till H."/>
            <person name="Bargiela R."/>
            <person name="Campoy C."/>
            <person name="Segura M.T."/>
            <person name="Richter M."/>
            <person name="von Bergen M."/>
            <person name="Seifert J."/>
            <person name="Suarez A."/>
        </authorList>
    </citation>
    <scope>NUCLEOTIDE SEQUENCE</scope>
</reference>
<evidence type="ECO:0000256" key="3">
    <source>
        <dbReference type="ARBA" id="ARBA00022989"/>
    </source>
</evidence>
<protein>
    <submittedName>
        <fullName evidence="7">K+-dependent Na+/Ca+ exchanger related-protein</fullName>
    </submittedName>
</protein>
<evidence type="ECO:0000313" key="7">
    <source>
        <dbReference type="EMBL" id="EKC69160.1"/>
    </source>
</evidence>
<feature type="transmembrane region" description="Helical" evidence="5">
    <location>
        <begin position="110"/>
        <end position="128"/>
    </location>
</feature>
<dbReference type="InterPro" id="IPR004837">
    <property type="entry name" value="NaCa_Exmemb"/>
</dbReference>
<feature type="transmembrane region" description="Helical" evidence="5">
    <location>
        <begin position="140"/>
        <end position="158"/>
    </location>
</feature>
<dbReference type="EMBL" id="AJWZ01003097">
    <property type="protein sequence ID" value="EKC69160.1"/>
    <property type="molecule type" value="Genomic_DNA"/>
</dbReference>